<dbReference type="InterPro" id="IPR036513">
    <property type="entry name" value="STAS_dom_sf"/>
</dbReference>
<dbReference type="SUPFAM" id="SSF52091">
    <property type="entry name" value="SpoIIaa-like"/>
    <property type="match status" value="1"/>
</dbReference>
<name>A0A418W5I1_9PROT</name>
<dbReference type="GO" id="GO:0043856">
    <property type="term" value="F:anti-sigma factor antagonist activity"/>
    <property type="evidence" value="ECO:0007669"/>
    <property type="project" value="InterPro"/>
</dbReference>
<dbReference type="OrthoDB" id="8236316at2"/>
<comment type="similarity">
    <text evidence="1 2">Belongs to the anti-sigma-factor antagonist family.</text>
</comment>
<dbReference type="Pfam" id="PF01740">
    <property type="entry name" value="STAS"/>
    <property type="match status" value="1"/>
</dbReference>
<feature type="domain" description="STAS" evidence="3">
    <location>
        <begin position="1"/>
        <end position="101"/>
    </location>
</feature>
<dbReference type="NCBIfam" id="TIGR00377">
    <property type="entry name" value="ant_ant_sig"/>
    <property type="match status" value="1"/>
</dbReference>
<comment type="caution">
    <text evidence="4">The sequence shown here is derived from an EMBL/GenBank/DDBJ whole genome shotgun (WGS) entry which is preliminary data.</text>
</comment>
<evidence type="ECO:0000259" key="3">
    <source>
        <dbReference type="PROSITE" id="PS50801"/>
    </source>
</evidence>
<dbReference type="PROSITE" id="PS50801">
    <property type="entry name" value="STAS"/>
    <property type="match status" value="1"/>
</dbReference>
<dbReference type="InterPro" id="IPR003658">
    <property type="entry name" value="Anti-sigma_ant"/>
</dbReference>
<dbReference type="CDD" id="cd07043">
    <property type="entry name" value="STAS_anti-anti-sigma_factors"/>
    <property type="match status" value="1"/>
</dbReference>
<accession>A0A418W5I1</accession>
<dbReference type="Gene3D" id="3.30.750.24">
    <property type="entry name" value="STAS domain"/>
    <property type="match status" value="1"/>
</dbReference>
<dbReference type="InterPro" id="IPR002645">
    <property type="entry name" value="STAS_dom"/>
</dbReference>
<protein>
    <recommendedName>
        <fullName evidence="2">Anti-sigma factor antagonist</fullName>
    </recommendedName>
</protein>
<proteinExistence type="inferred from homology"/>
<evidence type="ECO:0000256" key="1">
    <source>
        <dbReference type="ARBA" id="ARBA00009013"/>
    </source>
</evidence>
<dbReference type="AlphaFoldDB" id="A0A418W5I1"/>
<dbReference type="Proteomes" id="UP000283458">
    <property type="component" value="Unassembled WGS sequence"/>
</dbReference>
<evidence type="ECO:0000313" key="5">
    <source>
        <dbReference type="Proteomes" id="UP000283458"/>
    </source>
</evidence>
<evidence type="ECO:0000256" key="2">
    <source>
        <dbReference type="RuleBase" id="RU003749"/>
    </source>
</evidence>
<sequence>MEFQSRSTPDALEVRLAGRLEFTDHDRLRDIIDALEGAKPRRFVLDLSTLEFIDSAGLGMLLILQEEAEQRNVKMIVSGPQGDVKRSIDLAKIGEIVTIEP</sequence>
<dbReference type="EMBL" id="QYUL01000001">
    <property type="protein sequence ID" value="RJF85262.1"/>
    <property type="molecule type" value="Genomic_DNA"/>
</dbReference>
<reference evidence="4 5" key="1">
    <citation type="submission" date="2018-09" db="EMBL/GenBank/DDBJ databases">
        <authorList>
            <person name="Zhu H."/>
        </authorList>
    </citation>
    <scope>NUCLEOTIDE SEQUENCE [LARGE SCALE GENOMIC DNA]</scope>
    <source>
        <strain evidence="4 5">K2W22B-5</strain>
    </source>
</reference>
<organism evidence="4 5">
    <name type="scientific">Azospirillum cavernae</name>
    <dbReference type="NCBI Taxonomy" id="2320860"/>
    <lineage>
        <taxon>Bacteria</taxon>
        <taxon>Pseudomonadati</taxon>
        <taxon>Pseudomonadota</taxon>
        <taxon>Alphaproteobacteria</taxon>
        <taxon>Rhodospirillales</taxon>
        <taxon>Azospirillaceae</taxon>
        <taxon>Azospirillum</taxon>
    </lineage>
</organism>
<dbReference type="PANTHER" id="PTHR33495">
    <property type="entry name" value="ANTI-SIGMA FACTOR ANTAGONIST TM_1081-RELATED-RELATED"/>
    <property type="match status" value="1"/>
</dbReference>
<keyword evidence="5" id="KW-1185">Reference proteome</keyword>
<gene>
    <name evidence="4" type="ORF">D3877_08860</name>
</gene>
<evidence type="ECO:0000313" key="4">
    <source>
        <dbReference type="EMBL" id="RJF85262.1"/>
    </source>
</evidence>